<dbReference type="InterPro" id="IPR001789">
    <property type="entry name" value="Sig_transdc_resp-reg_receiver"/>
</dbReference>
<dbReference type="Gene3D" id="3.40.50.2300">
    <property type="match status" value="1"/>
</dbReference>
<dbReference type="GO" id="GO:0000160">
    <property type="term" value="P:phosphorelay signal transduction system"/>
    <property type="evidence" value="ECO:0007669"/>
    <property type="project" value="InterPro"/>
</dbReference>
<dbReference type="PANTHER" id="PTHR44591">
    <property type="entry name" value="STRESS RESPONSE REGULATOR PROTEIN 1"/>
    <property type="match status" value="1"/>
</dbReference>
<proteinExistence type="predicted"/>
<reference evidence="4 5" key="1">
    <citation type="journal article" date="2016" name="Nat. Commun.">
        <title>Thousands of microbial genomes shed light on interconnected biogeochemical processes in an aquifer system.</title>
        <authorList>
            <person name="Anantharaman K."/>
            <person name="Brown C.T."/>
            <person name="Hug L.A."/>
            <person name="Sharon I."/>
            <person name="Castelle C.J."/>
            <person name="Probst A.J."/>
            <person name="Thomas B.C."/>
            <person name="Singh A."/>
            <person name="Wilkins M.J."/>
            <person name="Karaoz U."/>
            <person name="Brodie E.L."/>
            <person name="Williams K.H."/>
            <person name="Hubbard S.S."/>
            <person name="Banfield J.F."/>
        </authorList>
    </citation>
    <scope>NUCLEOTIDE SEQUENCE [LARGE SCALE GENOMIC DNA]</scope>
</reference>
<dbReference type="SMART" id="SM00448">
    <property type="entry name" value="REC"/>
    <property type="match status" value="1"/>
</dbReference>
<evidence type="ECO:0000256" key="2">
    <source>
        <dbReference type="PROSITE-ProRule" id="PRU00169"/>
    </source>
</evidence>
<dbReference type="Proteomes" id="UP000176786">
    <property type="component" value="Unassembled WGS sequence"/>
</dbReference>
<dbReference type="PANTHER" id="PTHR44591:SF3">
    <property type="entry name" value="RESPONSE REGULATORY DOMAIN-CONTAINING PROTEIN"/>
    <property type="match status" value="1"/>
</dbReference>
<dbReference type="CDD" id="cd17574">
    <property type="entry name" value="REC_OmpR"/>
    <property type="match status" value="1"/>
</dbReference>
<evidence type="ECO:0000259" key="3">
    <source>
        <dbReference type="PROSITE" id="PS50110"/>
    </source>
</evidence>
<sequence length="124" mass="13895">MDKKYRIAIIEDEPFLATMYVTKFELEGFEVLRASDGTEGLELIKNNRPDLILLDIVMPKMDGFEVLTLLKKDAETAKIPVILLTNLGQRTDIEKGMALGAADYIIKANYTPAQVVAKAKEHLK</sequence>
<keyword evidence="1 2" id="KW-0597">Phosphoprotein</keyword>
<dbReference type="InterPro" id="IPR011006">
    <property type="entry name" value="CheY-like_superfamily"/>
</dbReference>
<dbReference type="InterPro" id="IPR050595">
    <property type="entry name" value="Bact_response_regulator"/>
</dbReference>
<dbReference type="Pfam" id="PF00072">
    <property type="entry name" value="Response_reg"/>
    <property type="match status" value="1"/>
</dbReference>
<feature type="domain" description="Response regulatory" evidence="3">
    <location>
        <begin position="6"/>
        <end position="122"/>
    </location>
</feature>
<name>A0A1F5P8K7_9BACT</name>
<organism evidence="4 5">
    <name type="scientific">Candidatus Doudnabacteria bacterium RIFCSPHIGHO2_02_FULL_46_11</name>
    <dbReference type="NCBI Taxonomy" id="1817832"/>
    <lineage>
        <taxon>Bacteria</taxon>
        <taxon>Candidatus Doudnaibacteriota</taxon>
    </lineage>
</organism>
<accession>A0A1F5P8K7</accession>
<evidence type="ECO:0000313" key="5">
    <source>
        <dbReference type="Proteomes" id="UP000176786"/>
    </source>
</evidence>
<dbReference type="PROSITE" id="PS50110">
    <property type="entry name" value="RESPONSE_REGULATORY"/>
    <property type="match status" value="1"/>
</dbReference>
<gene>
    <name evidence="4" type="ORF">A3J48_00725</name>
</gene>
<evidence type="ECO:0000313" key="4">
    <source>
        <dbReference type="EMBL" id="OGE86185.1"/>
    </source>
</evidence>
<dbReference type="STRING" id="1817832.A3J48_00725"/>
<dbReference type="EMBL" id="MFES01000006">
    <property type="protein sequence ID" value="OGE86185.1"/>
    <property type="molecule type" value="Genomic_DNA"/>
</dbReference>
<dbReference type="SUPFAM" id="SSF52172">
    <property type="entry name" value="CheY-like"/>
    <property type="match status" value="1"/>
</dbReference>
<feature type="modified residue" description="4-aspartylphosphate" evidence="2">
    <location>
        <position position="55"/>
    </location>
</feature>
<evidence type="ECO:0000256" key="1">
    <source>
        <dbReference type="ARBA" id="ARBA00022553"/>
    </source>
</evidence>
<dbReference type="AlphaFoldDB" id="A0A1F5P8K7"/>
<comment type="caution">
    <text evidence="4">The sequence shown here is derived from an EMBL/GenBank/DDBJ whole genome shotgun (WGS) entry which is preliminary data.</text>
</comment>
<protein>
    <recommendedName>
        <fullName evidence="3">Response regulatory domain-containing protein</fullName>
    </recommendedName>
</protein>